<accession>A0A7U0J6Q0</accession>
<dbReference type="InterPro" id="IPR036397">
    <property type="entry name" value="RNaseH_sf"/>
</dbReference>
<dbReference type="GO" id="GO:0003676">
    <property type="term" value="F:nucleic acid binding"/>
    <property type="evidence" value="ECO:0007669"/>
    <property type="project" value="InterPro"/>
</dbReference>
<dbReference type="Gene3D" id="3.30.420.10">
    <property type="entry name" value="Ribonuclease H-like superfamily/Ribonuclease H"/>
    <property type="match status" value="1"/>
</dbReference>
<dbReference type="InterPro" id="IPR012337">
    <property type="entry name" value="RNaseH-like_sf"/>
</dbReference>
<evidence type="ECO:0000313" key="1">
    <source>
        <dbReference type="EMBL" id="QQV91632.1"/>
    </source>
</evidence>
<sequence>MKLKLLGMDPSFSNWGLAAMLYDTEARSLSVAKLDVIQPPKDNSKQVRKSSQDLARAEYLFERVMSYMPYVDAICIEVPHGSQNARASLGAGACIGLIAAIRNSHGAKPVICVNATETRMEITGKTSATKQQGIDWASGLYPDANWPKLKGQIIASKAEHMADAVAAVHAGIKTETFKMLTMLANKE</sequence>
<protein>
    <recommendedName>
        <fullName evidence="3">Holliday junction nuclease RuvC</fullName>
    </recommendedName>
</protein>
<dbReference type="EMBL" id="MW394388">
    <property type="protein sequence ID" value="QQV91632.1"/>
    <property type="molecule type" value="Genomic_DNA"/>
</dbReference>
<gene>
    <name evidence="1" type="ORF">vBKpPFBKp27_012</name>
</gene>
<evidence type="ECO:0000313" key="2">
    <source>
        <dbReference type="Proteomes" id="UP000596379"/>
    </source>
</evidence>
<dbReference type="Proteomes" id="UP000596379">
    <property type="component" value="Segment"/>
</dbReference>
<proteinExistence type="predicted"/>
<keyword evidence="2" id="KW-1185">Reference proteome</keyword>
<reference evidence="1 2" key="1">
    <citation type="submission" date="2020-12" db="EMBL/GenBank/DDBJ databases">
        <title>Genomic characterization of four novel bacteriophages infecting Klebsiella pneumoniae.</title>
        <authorList>
            <person name="Estrada Bonilla B."/>
            <person name="Costa A.R."/>
            <person name="van Rossum T."/>
            <person name="Hagedoorn S."/>
            <person name="Wallinga H."/>
            <person name="Xiao M."/>
            <person name="Song W."/>
            <person name="Haas P.-J."/>
            <person name="Nobrega F.L."/>
            <person name="Brouns S.J.J."/>
        </authorList>
    </citation>
    <scope>NUCLEOTIDE SEQUENCE [LARGE SCALE GENOMIC DNA]</scope>
</reference>
<organism evidence="1 2">
    <name type="scientific">Klebsiella phage vB_KpP_FBKp27</name>
    <dbReference type="NCBI Taxonomy" id="2801837"/>
    <lineage>
        <taxon>Viruses</taxon>
        <taxon>Duplodnaviria</taxon>
        <taxon>Heunggongvirae</taxon>
        <taxon>Uroviricota</taxon>
        <taxon>Caudoviricetes</taxon>
        <taxon>Schitoviridae</taxon>
        <taxon>Efbeekayvirus</taxon>
        <taxon>Efbeekayvirus Fbkp27</taxon>
    </lineage>
</organism>
<name>A0A7U0J6Q0_9CAUD</name>
<evidence type="ECO:0008006" key="3">
    <source>
        <dbReference type="Google" id="ProtNLM"/>
    </source>
</evidence>
<dbReference type="SUPFAM" id="SSF53098">
    <property type="entry name" value="Ribonuclease H-like"/>
    <property type="match status" value="1"/>
</dbReference>